<proteinExistence type="inferred from homology"/>
<evidence type="ECO:0000256" key="4">
    <source>
        <dbReference type="ARBA" id="ARBA00022691"/>
    </source>
</evidence>
<comment type="similarity">
    <text evidence="1">Belongs to the N(4)/N(6)-methyltransferase family. N(4) subfamily.</text>
</comment>
<dbReference type="EMBL" id="AOGY02000011">
    <property type="protein sequence ID" value="EMY71642.1"/>
    <property type="molecule type" value="Genomic_DNA"/>
</dbReference>
<dbReference type="PROSITE" id="PS00093">
    <property type="entry name" value="N4_MTASE"/>
    <property type="match status" value="1"/>
</dbReference>
<dbReference type="STRING" id="1218591.LEP1GSC199_0572"/>
<dbReference type="RefSeq" id="WP_002976385.1">
    <property type="nucleotide sequence ID" value="NZ_AOGY02000011.1"/>
</dbReference>
<dbReference type="Pfam" id="PF01555">
    <property type="entry name" value="N6_N4_Mtase"/>
    <property type="match status" value="1"/>
</dbReference>
<dbReference type="AlphaFoldDB" id="N1WEK9"/>
<dbReference type="GO" id="GO:0009307">
    <property type="term" value="P:DNA restriction-modification system"/>
    <property type="evidence" value="ECO:0007669"/>
    <property type="project" value="UniProtKB-KW"/>
</dbReference>
<evidence type="ECO:0000256" key="6">
    <source>
        <dbReference type="ARBA" id="ARBA00023125"/>
    </source>
</evidence>
<dbReference type="InterPro" id="IPR017985">
    <property type="entry name" value="MeTrfase_CN4_CS"/>
</dbReference>
<name>N1WEK9_9LEPT</name>
<dbReference type="GO" id="GO:0032259">
    <property type="term" value="P:methylation"/>
    <property type="evidence" value="ECO:0007669"/>
    <property type="project" value="UniProtKB-KW"/>
</dbReference>
<evidence type="ECO:0000256" key="1">
    <source>
        <dbReference type="ARBA" id="ARBA00010203"/>
    </source>
</evidence>
<dbReference type="InterPro" id="IPR002941">
    <property type="entry name" value="DNA_methylase_N4/N6"/>
</dbReference>
<evidence type="ECO:0000256" key="7">
    <source>
        <dbReference type="ARBA" id="ARBA00049120"/>
    </source>
</evidence>
<evidence type="ECO:0000313" key="10">
    <source>
        <dbReference type="EMBL" id="EMY71642.1"/>
    </source>
</evidence>
<feature type="domain" description="DNA methylase N-4/N-6" evidence="9">
    <location>
        <begin position="36"/>
        <end position="94"/>
    </location>
</feature>
<keyword evidence="5" id="KW-0680">Restriction system</keyword>
<dbReference type="Gene3D" id="3.40.50.150">
    <property type="entry name" value="Vaccinia Virus protein VP39"/>
    <property type="match status" value="2"/>
</dbReference>
<dbReference type="GO" id="GO:0008170">
    <property type="term" value="F:N-methyltransferase activity"/>
    <property type="evidence" value="ECO:0007669"/>
    <property type="project" value="InterPro"/>
</dbReference>
<dbReference type="Proteomes" id="UP000012227">
    <property type="component" value="Unassembled WGS sequence"/>
</dbReference>
<dbReference type="InterPro" id="IPR001091">
    <property type="entry name" value="RM_Methyltransferase"/>
</dbReference>
<comment type="catalytic activity">
    <reaction evidence="7">
        <text>a 2'-deoxycytidine in DNA + S-adenosyl-L-methionine = an N(4)-methyl-2'-deoxycytidine in DNA + S-adenosyl-L-homocysteine + H(+)</text>
        <dbReference type="Rhea" id="RHEA:16857"/>
        <dbReference type="Rhea" id="RHEA-COMP:11369"/>
        <dbReference type="Rhea" id="RHEA-COMP:13674"/>
        <dbReference type="ChEBI" id="CHEBI:15378"/>
        <dbReference type="ChEBI" id="CHEBI:57856"/>
        <dbReference type="ChEBI" id="CHEBI:59789"/>
        <dbReference type="ChEBI" id="CHEBI:85452"/>
        <dbReference type="ChEBI" id="CHEBI:137933"/>
        <dbReference type="EC" id="2.1.1.113"/>
    </reaction>
</comment>
<dbReference type="GO" id="GO:0015667">
    <property type="term" value="F:site-specific DNA-methyltransferase (cytosine-N4-specific) activity"/>
    <property type="evidence" value="ECO:0007669"/>
    <property type="project" value="UniProtKB-EC"/>
</dbReference>
<keyword evidence="4" id="KW-0949">S-adenosyl-L-methionine</keyword>
<evidence type="ECO:0000256" key="2">
    <source>
        <dbReference type="ARBA" id="ARBA00022603"/>
    </source>
</evidence>
<keyword evidence="6" id="KW-0238">DNA-binding</keyword>
<dbReference type="GO" id="GO:0003677">
    <property type="term" value="F:DNA binding"/>
    <property type="evidence" value="ECO:0007669"/>
    <property type="project" value="UniProtKB-KW"/>
</dbReference>
<dbReference type="EC" id="2.1.1.-" evidence="8"/>
<dbReference type="SUPFAM" id="SSF53335">
    <property type="entry name" value="S-adenosyl-L-methionine-dependent methyltransferases"/>
    <property type="match status" value="2"/>
</dbReference>
<comment type="caution">
    <text evidence="10">The sequence shown here is derived from an EMBL/GenBank/DDBJ whole genome shotgun (WGS) entry which is preliminary data.</text>
</comment>
<gene>
    <name evidence="10" type="ORF">LEP1GSC199_0572</name>
</gene>
<sequence length="401" mass="45597">MKISKYLIPLNEIPVSNEIESSVLDIELKSRSNLLPWKGQFSPQLVETFIDTFCSSGGANIFDPFMGSGTVIIESVRKKNHVFGTELNPAAFYLSQIYSLVKTKDKKSLIANINDILNPILVGDLFTVNIDENNLAEILADITKKNREDNLKIILQALYILLDIDKNALSVQKVRKTWLRLSEIILNLPFENIVIDLKNADARASQLKSNTIDLVITSPPYINVFNYHQQYRGSIENLNWNLLEVAKSEIGSNRKNRGNRFLTVIQYVFDMFDVFIEIKRVLKDSGKVIFVVGRESNVMKTRFFNTEIIISIAVLAGFDKIRRMERNYVNRFGQKIKEDIIIIGTFNNNIERRHELLGLCLEILHSAEMSVPVDQKPFLADAIKSITNVIPSPVYVGKKSA</sequence>
<protein>
    <recommendedName>
        <fullName evidence="8">Methyltransferase</fullName>
        <ecNumber evidence="8">2.1.1.-</ecNumber>
    </recommendedName>
</protein>
<dbReference type="InterPro" id="IPR029063">
    <property type="entry name" value="SAM-dependent_MTases_sf"/>
</dbReference>
<keyword evidence="2 10" id="KW-0489">Methyltransferase</keyword>
<reference evidence="10 11" key="1">
    <citation type="submission" date="2013-03" db="EMBL/GenBank/DDBJ databases">
        <authorList>
            <person name="Harkins D.M."/>
            <person name="Durkin A.S."/>
            <person name="Brinkac L.M."/>
            <person name="Haft D.H."/>
            <person name="Selengut J.D."/>
            <person name="Sanka R."/>
            <person name="DePew J."/>
            <person name="Purushe J."/>
            <person name="Galloway R.L."/>
            <person name="Vinetz J.M."/>
            <person name="Sutton G.G."/>
            <person name="Nierman W.C."/>
            <person name="Fouts D.E."/>
        </authorList>
    </citation>
    <scope>NUCLEOTIDE SEQUENCE [LARGE SCALE GENOMIC DNA]</scope>
    <source>
        <strain evidence="10 11">Waz Holland</strain>
    </source>
</reference>
<dbReference type="PRINTS" id="PR00508">
    <property type="entry name" value="S21N4MTFRASE"/>
</dbReference>
<evidence type="ECO:0000313" key="11">
    <source>
        <dbReference type="Proteomes" id="UP000012227"/>
    </source>
</evidence>
<evidence type="ECO:0000256" key="8">
    <source>
        <dbReference type="RuleBase" id="RU362026"/>
    </source>
</evidence>
<organism evidence="10 11">
    <name type="scientific">Leptospira vanthielii serovar Holland str. Waz Holland = ATCC 700522</name>
    <dbReference type="NCBI Taxonomy" id="1218591"/>
    <lineage>
        <taxon>Bacteria</taxon>
        <taxon>Pseudomonadati</taxon>
        <taxon>Spirochaetota</taxon>
        <taxon>Spirochaetia</taxon>
        <taxon>Leptospirales</taxon>
        <taxon>Leptospiraceae</taxon>
        <taxon>Leptospira</taxon>
    </lineage>
</organism>
<evidence type="ECO:0000256" key="5">
    <source>
        <dbReference type="ARBA" id="ARBA00022747"/>
    </source>
</evidence>
<evidence type="ECO:0000256" key="3">
    <source>
        <dbReference type="ARBA" id="ARBA00022679"/>
    </source>
</evidence>
<accession>N1WEK9</accession>
<evidence type="ECO:0000259" key="9">
    <source>
        <dbReference type="Pfam" id="PF01555"/>
    </source>
</evidence>
<keyword evidence="3 10" id="KW-0808">Transferase</keyword>